<dbReference type="RefSeq" id="WP_378072823.1">
    <property type="nucleotide sequence ID" value="NZ_JBHSBL010000029.1"/>
</dbReference>
<accession>A0ABV8JAC8</accession>
<organism evidence="1 2">
    <name type="scientific">Actinoplanes subglobosus</name>
    <dbReference type="NCBI Taxonomy" id="1547892"/>
    <lineage>
        <taxon>Bacteria</taxon>
        <taxon>Bacillati</taxon>
        <taxon>Actinomycetota</taxon>
        <taxon>Actinomycetes</taxon>
        <taxon>Micromonosporales</taxon>
        <taxon>Micromonosporaceae</taxon>
        <taxon>Actinoplanes</taxon>
    </lineage>
</organism>
<evidence type="ECO:0000313" key="2">
    <source>
        <dbReference type="Proteomes" id="UP001595867"/>
    </source>
</evidence>
<name>A0ABV8JAC8_9ACTN</name>
<gene>
    <name evidence="1" type="ORF">ACFO0C_44060</name>
</gene>
<proteinExistence type="predicted"/>
<comment type="caution">
    <text evidence="1">The sequence shown here is derived from an EMBL/GenBank/DDBJ whole genome shotgun (WGS) entry which is preliminary data.</text>
</comment>
<protein>
    <submittedName>
        <fullName evidence="1">Uncharacterized protein</fullName>
    </submittedName>
</protein>
<dbReference type="EMBL" id="JBHSBL010000029">
    <property type="protein sequence ID" value="MFC4071952.1"/>
    <property type="molecule type" value="Genomic_DNA"/>
</dbReference>
<keyword evidence="2" id="KW-1185">Reference proteome</keyword>
<dbReference type="Proteomes" id="UP001595867">
    <property type="component" value="Unassembled WGS sequence"/>
</dbReference>
<sequence length="52" mass="5759">MADLEELSRESPDGIGYRFVPVVLWQRLEVHHHPDSSAFAGAVVPGRTVSRS</sequence>
<reference evidence="2" key="1">
    <citation type="journal article" date="2019" name="Int. J. Syst. Evol. Microbiol.">
        <title>The Global Catalogue of Microorganisms (GCM) 10K type strain sequencing project: providing services to taxonomists for standard genome sequencing and annotation.</title>
        <authorList>
            <consortium name="The Broad Institute Genomics Platform"/>
            <consortium name="The Broad Institute Genome Sequencing Center for Infectious Disease"/>
            <person name="Wu L."/>
            <person name="Ma J."/>
        </authorList>
    </citation>
    <scope>NUCLEOTIDE SEQUENCE [LARGE SCALE GENOMIC DNA]</scope>
    <source>
        <strain evidence="2">TBRC 5832</strain>
    </source>
</reference>
<evidence type="ECO:0000313" key="1">
    <source>
        <dbReference type="EMBL" id="MFC4071952.1"/>
    </source>
</evidence>